<protein>
    <recommendedName>
        <fullName evidence="5">AAA+ ATPase domain-containing protein</fullName>
    </recommendedName>
</protein>
<dbReference type="AlphaFoldDB" id="A0A1I4SHP0"/>
<dbReference type="InterPro" id="IPR025420">
    <property type="entry name" value="DUF4143"/>
</dbReference>
<name>A0A1I4SHP0_9FLAO</name>
<dbReference type="InterPro" id="IPR041682">
    <property type="entry name" value="AAA_14"/>
</dbReference>
<evidence type="ECO:0000259" key="1">
    <source>
        <dbReference type="Pfam" id="PF13173"/>
    </source>
</evidence>
<evidence type="ECO:0000313" key="3">
    <source>
        <dbReference type="EMBL" id="SFM63985.1"/>
    </source>
</evidence>
<organism evidence="3 4">
    <name type="scientific">Flavobacterium succinicans</name>
    <dbReference type="NCBI Taxonomy" id="29536"/>
    <lineage>
        <taxon>Bacteria</taxon>
        <taxon>Pseudomonadati</taxon>
        <taxon>Bacteroidota</taxon>
        <taxon>Flavobacteriia</taxon>
        <taxon>Flavobacteriales</taxon>
        <taxon>Flavobacteriaceae</taxon>
        <taxon>Flavobacterium</taxon>
    </lineage>
</organism>
<gene>
    <name evidence="3" type="ORF">SAMN05444143_101834</name>
</gene>
<proteinExistence type="predicted"/>
<dbReference type="Gene3D" id="3.40.50.300">
    <property type="entry name" value="P-loop containing nucleotide triphosphate hydrolases"/>
    <property type="match status" value="1"/>
</dbReference>
<feature type="domain" description="DUF4143" evidence="2">
    <location>
        <begin position="185"/>
        <end position="340"/>
    </location>
</feature>
<dbReference type="PANTHER" id="PTHR43566">
    <property type="entry name" value="CONSERVED PROTEIN"/>
    <property type="match status" value="1"/>
</dbReference>
<dbReference type="Proteomes" id="UP000182961">
    <property type="component" value="Unassembled WGS sequence"/>
</dbReference>
<dbReference type="Pfam" id="PF13635">
    <property type="entry name" value="DUF4143"/>
    <property type="match status" value="1"/>
</dbReference>
<dbReference type="Pfam" id="PF13173">
    <property type="entry name" value="AAA_14"/>
    <property type="match status" value="1"/>
</dbReference>
<evidence type="ECO:0000259" key="2">
    <source>
        <dbReference type="Pfam" id="PF13635"/>
    </source>
</evidence>
<accession>A0A1I4SHP0</accession>
<dbReference type="eggNOG" id="COG1373">
    <property type="taxonomic scope" value="Bacteria"/>
</dbReference>
<keyword evidence="4" id="KW-1185">Reference proteome</keyword>
<evidence type="ECO:0008006" key="5">
    <source>
        <dbReference type="Google" id="ProtNLM"/>
    </source>
</evidence>
<dbReference type="EMBL" id="FOUT01000001">
    <property type="protein sequence ID" value="SFM63985.1"/>
    <property type="molecule type" value="Genomic_DNA"/>
</dbReference>
<sequence length="373" mass="43619">MEIKRYLLAQITAKLFKGKAIVLIGARQIGKTTLLQELLSGYENTLFLDGDDRVTRELLQNPSTEEIKAIIGQHKIVFIDEAQRISTIGLTSKIIVDQFKEVQLIVSGSSAFDLKNRTSESLTGRKWEYLMFPVSWKELENTIGYVKSLQQLDLRLAYGMYPEVITHPSEEKERLKQLVYSYLYTDLLAFANIKKPEVLEKLLRALAYQMGSEVSYNELAKLLNVDKNTVANYIQILEKGYVIFTLNGFNKNLRNELKFAKKIYFWDNGVRNTIINNFNGMDLRNDAGQLWENFVISERMKKNNYENPWVKSYFWRTTTQLEIDYIEVENEQVKAFELKNNEHAKIKKFEKFKEAYQTDVNVIHKKNFRDLLL</sequence>
<feature type="domain" description="AAA" evidence="1">
    <location>
        <begin position="19"/>
        <end position="139"/>
    </location>
</feature>
<dbReference type="PANTHER" id="PTHR43566:SF1">
    <property type="entry name" value="AAA+ ATPASE DOMAIN-CONTAINING PROTEIN"/>
    <property type="match status" value="1"/>
</dbReference>
<reference evidence="4" key="1">
    <citation type="submission" date="2016-10" db="EMBL/GenBank/DDBJ databases">
        <authorList>
            <person name="Varghese N."/>
            <person name="Submissions S."/>
        </authorList>
    </citation>
    <scope>NUCLEOTIDE SEQUENCE [LARGE SCALE GENOMIC DNA]</scope>
    <source>
        <strain evidence="4">DSM 4002</strain>
    </source>
</reference>
<dbReference type="SUPFAM" id="SSF52540">
    <property type="entry name" value="P-loop containing nucleoside triphosphate hydrolases"/>
    <property type="match status" value="1"/>
</dbReference>
<evidence type="ECO:0000313" key="4">
    <source>
        <dbReference type="Proteomes" id="UP000182961"/>
    </source>
</evidence>
<dbReference type="InterPro" id="IPR027417">
    <property type="entry name" value="P-loop_NTPase"/>
</dbReference>
<dbReference type="RefSeq" id="WP_024981598.1">
    <property type="nucleotide sequence ID" value="NZ_CBCRUM010000007.1"/>
</dbReference>